<evidence type="ECO:0000313" key="1">
    <source>
        <dbReference type="EMBL" id="KEQ64113.1"/>
    </source>
</evidence>
<proteinExistence type="predicted"/>
<dbReference type="PANTHER" id="PTHR38167">
    <property type="entry name" value="C2H2-TYPE DOMAIN-CONTAINING PROTEIN"/>
    <property type="match status" value="1"/>
</dbReference>
<reference evidence="1 2" key="1">
    <citation type="journal article" date="2014" name="BMC Genomics">
        <title>Genome sequencing of four Aureobasidium pullulans varieties: biotechnological potential, stress tolerance, and description of new species.</title>
        <authorList>
            <person name="Gostin Ar C."/>
            <person name="Ohm R.A."/>
            <person name="Kogej T."/>
            <person name="Sonjak S."/>
            <person name="Turk M."/>
            <person name="Zajc J."/>
            <person name="Zalar P."/>
            <person name="Grube M."/>
            <person name="Sun H."/>
            <person name="Han J."/>
            <person name="Sharma A."/>
            <person name="Chiniquy J."/>
            <person name="Ngan C.Y."/>
            <person name="Lipzen A."/>
            <person name="Barry K."/>
            <person name="Grigoriev I.V."/>
            <person name="Gunde-Cimerman N."/>
        </authorList>
    </citation>
    <scope>NUCLEOTIDE SEQUENCE [LARGE SCALE GENOMIC DNA]</scope>
    <source>
        <strain evidence="1 2">CBS 110374</strain>
    </source>
</reference>
<keyword evidence="2" id="KW-1185">Reference proteome</keyword>
<evidence type="ECO:0008006" key="3">
    <source>
        <dbReference type="Google" id="ProtNLM"/>
    </source>
</evidence>
<dbReference type="PANTHER" id="PTHR38167:SF1">
    <property type="entry name" value="C2H2-TYPE DOMAIN-CONTAINING PROTEIN"/>
    <property type="match status" value="1"/>
</dbReference>
<dbReference type="EMBL" id="KL584829">
    <property type="protein sequence ID" value="KEQ64113.1"/>
    <property type="molecule type" value="Genomic_DNA"/>
</dbReference>
<name>A0A074VUL9_AURM1</name>
<dbReference type="RefSeq" id="XP_040881136.1">
    <property type="nucleotide sequence ID" value="XM_041021047.1"/>
</dbReference>
<dbReference type="AlphaFoldDB" id="A0A074VUL9"/>
<dbReference type="STRING" id="1043003.A0A074VUL9"/>
<gene>
    <name evidence="1" type="ORF">M437DRAFT_45223</name>
</gene>
<sequence>MASSTLNHVIDHTTLPRLQSLVKKLCDASPSARALVEQELLDSSSTNIIDLTVDYEAPTTQTDTASVKRQRYVMCKHCKEEFDVTDNGEEDCQYHDENLEIYWEGDFWADHDEDCHGTIDLDLAEEFPEGFVWTCCMENGEHEGCKIGPHEVDERYKPEEVKRKRIWE</sequence>
<dbReference type="GeneID" id="63914420"/>
<dbReference type="Proteomes" id="UP000030672">
    <property type="component" value="Unassembled WGS sequence"/>
</dbReference>
<accession>A0A074VUL9</accession>
<evidence type="ECO:0000313" key="2">
    <source>
        <dbReference type="Proteomes" id="UP000030672"/>
    </source>
</evidence>
<protein>
    <recommendedName>
        <fullName evidence="3">C2H2-type domain-containing protein</fullName>
    </recommendedName>
</protein>
<organism evidence="1 2">
    <name type="scientific">Aureobasidium melanogenum (strain CBS 110374)</name>
    <name type="common">Aureobasidium pullulans var. melanogenum</name>
    <dbReference type="NCBI Taxonomy" id="1043003"/>
    <lineage>
        <taxon>Eukaryota</taxon>
        <taxon>Fungi</taxon>
        <taxon>Dikarya</taxon>
        <taxon>Ascomycota</taxon>
        <taxon>Pezizomycotina</taxon>
        <taxon>Dothideomycetes</taxon>
        <taxon>Dothideomycetidae</taxon>
        <taxon>Dothideales</taxon>
        <taxon>Saccotheciaceae</taxon>
        <taxon>Aureobasidium</taxon>
    </lineage>
</organism>
<dbReference type="HOGENOM" id="CLU_093552_2_1_1"/>